<organism evidence="1 2">
    <name type="scientific">Panagrolaimus sp. JU765</name>
    <dbReference type="NCBI Taxonomy" id="591449"/>
    <lineage>
        <taxon>Eukaryota</taxon>
        <taxon>Metazoa</taxon>
        <taxon>Ecdysozoa</taxon>
        <taxon>Nematoda</taxon>
        <taxon>Chromadorea</taxon>
        <taxon>Rhabditida</taxon>
        <taxon>Tylenchina</taxon>
        <taxon>Panagrolaimomorpha</taxon>
        <taxon>Panagrolaimoidea</taxon>
        <taxon>Panagrolaimidae</taxon>
        <taxon>Panagrolaimus</taxon>
    </lineage>
</organism>
<sequence>MAQPHYMASANEFPITMKLIHGVTKVQFANDQTQRILGVSTWDGFVKILDVQNPNSPGDKRNQYHHKPVLSFTFMHGAECIVSGDSDGNVKKYDIETG</sequence>
<proteinExistence type="predicted"/>
<evidence type="ECO:0000313" key="1">
    <source>
        <dbReference type="Proteomes" id="UP000887576"/>
    </source>
</evidence>
<dbReference type="Proteomes" id="UP000887576">
    <property type="component" value="Unplaced"/>
</dbReference>
<name>A0AC34RRZ4_9BILA</name>
<evidence type="ECO:0000313" key="2">
    <source>
        <dbReference type="WBParaSite" id="JU765_v2.g9714.t1"/>
    </source>
</evidence>
<dbReference type="WBParaSite" id="JU765_v2.g9714.t1">
    <property type="protein sequence ID" value="JU765_v2.g9714.t1"/>
    <property type="gene ID" value="JU765_v2.g9714"/>
</dbReference>
<protein>
    <submittedName>
        <fullName evidence="2">Uncharacterized protein</fullName>
    </submittedName>
</protein>
<accession>A0AC34RRZ4</accession>
<reference evidence="2" key="1">
    <citation type="submission" date="2022-11" db="UniProtKB">
        <authorList>
            <consortium name="WormBaseParasite"/>
        </authorList>
    </citation>
    <scope>IDENTIFICATION</scope>
</reference>